<evidence type="ECO:0000256" key="2">
    <source>
        <dbReference type="ARBA" id="ARBA00022617"/>
    </source>
</evidence>
<dbReference type="SUPFAM" id="SSF48264">
    <property type="entry name" value="Cytochrome P450"/>
    <property type="match status" value="1"/>
</dbReference>
<dbReference type="GO" id="GO:0016020">
    <property type="term" value="C:membrane"/>
    <property type="evidence" value="ECO:0007669"/>
    <property type="project" value="UniProtKB-SubCell"/>
</dbReference>
<keyword evidence="2" id="KW-0349">Heme</keyword>
<evidence type="ECO:0000256" key="1">
    <source>
        <dbReference type="ARBA" id="ARBA00004370"/>
    </source>
</evidence>
<dbReference type="InterPro" id="IPR036396">
    <property type="entry name" value="Cyt_P450_sf"/>
</dbReference>
<dbReference type="Gene3D" id="1.10.630.10">
    <property type="entry name" value="Cytochrome P450"/>
    <property type="match status" value="2"/>
</dbReference>
<keyword evidence="10" id="KW-1185">Reference proteome</keyword>
<name>A0A6A6S0K7_9PLEO</name>
<dbReference type="GO" id="GO:0016705">
    <property type="term" value="F:oxidoreductase activity, acting on paired donors, with incorporation or reduction of molecular oxygen"/>
    <property type="evidence" value="ECO:0007669"/>
    <property type="project" value="InterPro"/>
</dbReference>
<dbReference type="Pfam" id="PF00067">
    <property type="entry name" value="p450"/>
    <property type="match status" value="2"/>
</dbReference>
<organism evidence="9 10">
    <name type="scientific">Massarina eburnea CBS 473.64</name>
    <dbReference type="NCBI Taxonomy" id="1395130"/>
    <lineage>
        <taxon>Eukaryota</taxon>
        <taxon>Fungi</taxon>
        <taxon>Dikarya</taxon>
        <taxon>Ascomycota</taxon>
        <taxon>Pezizomycotina</taxon>
        <taxon>Dothideomycetes</taxon>
        <taxon>Pleosporomycetidae</taxon>
        <taxon>Pleosporales</taxon>
        <taxon>Massarineae</taxon>
        <taxon>Massarinaceae</taxon>
        <taxon>Massarina</taxon>
    </lineage>
</organism>
<dbReference type="PANTHER" id="PTHR24282:SF211">
    <property type="entry name" value="CYTOCHROME P450-RELATED"/>
    <property type="match status" value="1"/>
</dbReference>
<proteinExistence type="predicted"/>
<evidence type="ECO:0000256" key="5">
    <source>
        <dbReference type="ARBA" id="ARBA00022989"/>
    </source>
</evidence>
<reference evidence="9" key="1">
    <citation type="journal article" date="2020" name="Stud. Mycol.">
        <title>101 Dothideomycetes genomes: a test case for predicting lifestyles and emergence of pathogens.</title>
        <authorList>
            <person name="Haridas S."/>
            <person name="Albert R."/>
            <person name="Binder M."/>
            <person name="Bloem J."/>
            <person name="Labutti K."/>
            <person name="Salamov A."/>
            <person name="Andreopoulos B."/>
            <person name="Baker S."/>
            <person name="Barry K."/>
            <person name="Bills G."/>
            <person name="Bluhm B."/>
            <person name="Cannon C."/>
            <person name="Castanera R."/>
            <person name="Culley D."/>
            <person name="Daum C."/>
            <person name="Ezra D."/>
            <person name="Gonzalez J."/>
            <person name="Henrissat B."/>
            <person name="Kuo A."/>
            <person name="Liang C."/>
            <person name="Lipzen A."/>
            <person name="Lutzoni F."/>
            <person name="Magnuson J."/>
            <person name="Mondo S."/>
            <person name="Nolan M."/>
            <person name="Ohm R."/>
            <person name="Pangilinan J."/>
            <person name="Park H.-J."/>
            <person name="Ramirez L."/>
            <person name="Alfaro M."/>
            <person name="Sun H."/>
            <person name="Tritt A."/>
            <person name="Yoshinaga Y."/>
            <person name="Zwiers L.-H."/>
            <person name="Turgeon B."/>
            <person name="Goodwin S."/>
            <person name="Spatafora J."/>
            <person name="Crous P."/>
            <person name="Grigoriev I."/>
        </authorList>
    </citation>
    <scope>NUCLEOTIDE SEQUENCE</scope>
    <source>
        <strain evidence="9">CBS 473.64</strain>
    </source>
</reference>
<keyword evidence="4" id="KW-0479">Metal-binding</keyword>
<dbReference type="InterPro" id="IPR001128">
    <property type="entry name" value="Cyt_P450"/>
</dbReference>
<dbReference type="AlphaFoldDB" id="A0A6A6S0K7"/>
<keyword evidence="3" id="KW-0812">Transmembrane</keyword>
<dbReference type="Proteomes" id="UP000799753">
    <property type="component" value="Unassembled WGS sequence"/>
</dbReference>
<dbReference type="GO" id="GO:0004497">
    <property type="term" value="F:monooxygenase activity"/>
    <property type="evidence" value="ECO:0007669"/>
    <property type="project" value="InterPro"/>
</dbReference>
<dbReference type="OrthoDB" id="1470350at2759"/>
<sequence>MAIVTVFISLLVIPVSLLAWSYLSLNHNKVIAEKVGFPILVKWISPVNPFWMIMGSTIVKACRKLNFGTANFHRMYLFGWEGNERSRIHEELGNIFMMVTPGGNWLCVGDAAVINEVIRRPKEFRRNMEQMAVLNVYGKNLSTTDDEEWQKHRKVTSITFTEKNNELVWRESITQSKAMLRYWKEHQPVTTITTDTKVFTLNVLAAAIFNKNYPFEGVKSTPSSQDDSYQYRNSLSTILSSIVQIFVFGENDLKAWWTPNSWKDAAVAIDIFRSYILGLINEEREYVSRDIEHNQHLSLAAVHTHPQYWGDEGLTWKPERFITSTKAGIENEVLAPDTSAHFLPWAHGQRICPGKKFSQVELVAALVMLFRDHVVAPQRQRNESMEDARSRLFKTGMEINHEGTMLFEVAEPQKAALIWSKRDH</sequence>
<keyword evidence="5" id="KW-1133">Transmembrane helix</keyword>
<gene>
    <name evidence="9" type="ORF">P280DRAFT_449910</name>
</gene>
<keyword evidence="8" id="KW-0472">Membrane</keyword>
<evidence type="ECO:0000256" key="8">
    <source>
        <dbReference type="ARBA" id="ARBA00023136"/>
    </source>
</evidence>
<dbReference type="InterPro" id="IPR050665">
    <property type="entry name" value="Cytochrome_P450_Monooxygen"/>
</dbReference>
<keyword evidence="6" id="KW-0560">Oxidoreductase</keyword>
<keyword evidence="7" id="KW-0408">Iron</keyword>
<dbReference type="PANTHER" id="PTHR24282">
    <property type="entry name" value="CYTOCHROME P450 FAMILY MEMBER"/>
    <property type="match status" value="1"/>
</dbReference>
<evidence type="ECO:0000256" key="7">
    <source>
        <dbReference type="ARBA" id="ARBA00023004"/>
    </source>
</evidence>
<dbReference type="GO" id="GO:0020037">
    <property type="term" value="F:heme binding"/>
    <property type="evidence" value="ECO:0007669"/>
    <property type="project" value="InterPro"/>
</dbReference>
<evidence type="ECO:0000313" key="10">
    <source>
        <dbReference type="Proteomes" id="UP000799753"/>
    </source>
</evidence>
<evidence type="ECO:0000256" key="4">
    <source>
        <dbReference type="ARBA" id="ARBA00022723"/>
    </source>
</evidence>
<accession>A0A6A6S0K7</accession>
<evidence type="ECO:0000313" key="9">
    <source>
        <dbReference type="EMBL" id="KAF2641035.1"/>
    </source>
</evidence>
<protein>
    <submittedName>
        <fullName evidence="9">Cytochrome P450</fullName>
    </submittedName>
</protein>
<dbReference type="GO" id="GO:0005506">
    <property type="term" value="F:iron ion binding"/>
    <property type="evidence" value="ECO:0007669"/>
    <property type="project" value="InterPro"/>
</dbReference>
<evidence type="ECO:0000256" key="3">
    <source>
        <dbReference type="ARBA" id="ARBA00022692"/>
    </source>
</evidence>
<dbReference type="EMBL" id="MU006783">
    <property type="protein sequence ID" value="KAF2641035.1"/>
    <property type="molecule type" value="Genomic_DNA"/>
</dbReference>
<comment type="subcellular location">
    <subcellularLocation>
        <location evidence="1">Membrane</location>
    </subcellularLocation>
</comment>
<evidence type="ECO:0000256" key="6">
    <source>
        <dbReference type="ARBA" id="ARBA00023002"/>
    </source>
</evidence>